<evidence type="ECO:0000313" key="2">
    <source>
        <dbReference type="EMBL" id="MDN5214722.1"/>
    </source>
</evidence>
<name>A0ABT8LAD6_9BACT</name>
<dbReference type="Proteomes" id="UP001172083">
    <property type="component" value="Unassembled WGS sequence"/>
</dbReference>
<dbReference type="InterPro" id="IPR010982">
    <property type="entry name" value="Lambda_DNA-bd_dom_sf"/>
</dbReference>
<keyword evidence="3" id="KW-1185">Reference proteome</keyword>
<dbReference type="InterPro" id="IPR001387">
    <property type="entry name" value="Cro/C1-type_HTH"/>
</dbReference>
<reference evidence="2" key="1">
    <citation type="submission" date="2023-06" db="EMBL/GenBank/DDBJ databases">
        <title>Genomic of Agaribacillus aureum.</title>
        <authorList>
            <person name="Wang G."/>
        </authorList>
    </citation>
    <scope>NUCLEOTIDE SEQUENCE</scope>
    <source>
        <strain evidence="2">BMA12</strain>
    </source>
</reference>
<dbReference type="SUPFAM" id="SSF47413">
    <property type="entry name" value="lambda repressor-like DNA-binding domains"/>
    <property type="match status" value="1"/>
</dbReference>
<protein>
    <submittedName>
        <fullName evidence="2">Helix-turn-helix transcriptional regulator</fullName>
    </submittedName>
</protein>
<evidence type="ECO:0000259" key="1">
    <source>
        <dbReference type="PROSITE" id="PS50943"/>
    </source>
</evidence>
<feature type="domain" description="HTH cro/C1-type" evidence="1">
    <location>
        <begin position="16"/>
        <end position="70"/>
    </location>
</feature>
<dbReference type="CDD" id="cd00093">
    <property type="entry name" value="HTH_XRE"/>
    <property type="match status" value="1"/>
</dbReference>
<accession>A0ABT8LAD6</accession>
<dbReference type="PROSITE" id="PS50943">
    <property type="entry name" value="HTH_CROC1"/>
    <property type="match status" value="1"/>
</dbReference>
<evidence type="ECO:0000313" key="3">
    <source>
        <dbReference type="Proteomes" id="UP001172083"/>
    </source>
</evidence>
<dbReference type="SMART" id="SM00530">
    <property type="entry name" value="HTH_XRE"/>
    <property type="match status" value="1"/>
</dbReference>
<dbReference type="RefSeq" id="WP_346760061.1">
    <property type="nucleotide sequence ID" value="NZ_JAUJEB010000005.1"/>
</dbReference>
<dbReference type="Gene3D" id="1.10.260.40">
    <property type="entry name" value="lambda repressor-like DNA-binding domains"/>
    <property type="match status" value="1"/>
</dbReference>
<comment type="caution">
    <text evidence="2">The sequence shown here is derived from an EMBL/GenBank/DDBJ whole genome shotgun (WGS) entry which is preliminary data.</text>
</comment>
<gene>
    <name evidence="2" type="ORF">QQ020_21770</name>
</gene>
<sequence length="105" mass="11969">MTSQNKSKISSLGHKIRSLRESKELLLRQVAAAIEIDQALLSKIERSERIATRNQVKALANFFEIDERELLTLWLGEKIAHEIRNEDVAKDALKVAEQQLKCNGE</sequence>
<organism evidence="2 3">
    <name type="scientific">Agaribacillus aureus</name>
    <dbReference type="NCBI Taxonomy" id="3051825"/>
    <lineage>
        <taxon>Bacteria</taxon>
        <taxon>Pseudomonadati</taxon>
        <taxon>Bacteroidota</taxon>
        <taxon>Cytophagia</taxon>
        <taxon>Cytophagales</taxon>
        <taxon>Splendidivirgaceae</taxon>
        <taxon>Agaribacillus</taxon>
    </lineage>
</organism>
<proteinExistence type="predicted"/>
<dbReference type="Pfam" id="PF13560">
    <property type="entry name" value="HTH_31"/>
    <property type="match status" value="1"/>
</dbReference>
<dbReference type="EMBL" id="JAUJEB010000005">
    <property type="protein sequence ID" value="MDN5214722.1"/>
    <property type="molecule type" value="Genomic_DNA"/>
</dbReference>